<evidence type="ECO:0000259" key="10">
    <source>
        <dbReference type="Pfam" id="PF00291"/>
    </source>
</evidence>
<dbReference type="CDD" id="cd01561">
    <property type="entry name" value="CBS_like"/>
    <property type="match status" value="1"/>
</dbReference>
<dbReference type="RefSeq" id="WP_099519504.1">
    <property type="nucleotide sequence ID" value="NZ_CP016808.1"/>
</dbReference>
<dbReference type="GO" id="GO:0006535">
    <property type="term" value="P:cysteine biosynthetic process from serine"/>
    <property type="evidence" value="ECO:0007669"/>
    <property type="project" value="InterPro"/>
</dbReference>
<evidence type="ECO:0000313" key="11">
    <source>
        <dbReference type="EMBL" id="ANY68364.1"/>
    </source>
</evidence>
<accession>A0A1B2DKX3</accession>
<evidence type="ECO:0000256" key="5">
    <source>
        <dbReference type="ARBA" id="ARBA00011738"/>
    </source>
</evidence>
<dbReference type="Pfam" id="PF00291">
    <property type="entry name" value="PALP"/>
    <property type="match status" value="1"/>
</dbReference>
<dbReference type="InterPro" id="IPR050214">
    <property type="entry name" value="Cys_Synth/Cystath_Beta-Synth"/>
</dbReference>
<evidence type="ECO:0000256" key="1">
    <source>
        <dbReference type="ARBA" id="ARBA00001933"/>
    </source>
</evidence>
<organism evidence="11">
    <name type="scientific">Paenibacillus sp. BIHB 4019</name>
    <dbReference type="NCBI Taxonomy" id="1870819"/>
    <lineage>
        <taxon>Bacteria</taxon>
        <taxon>Bacillati</taxon>
        <taxon>Bacillota</taxon>
        <taxon>Bacilli</taxon>
        <taxon>Bacillales</taxon>
        <taxon>Paenibacillaceae</taxon>
        <taxon>Paenibacillus</taxon>
    </lineage>
</organism>
<comment type="similarity">
    <text evidence="4">Belongs to the cysteine synthase/cystathionine beta-synthase family. SbnA subfamily.</text>
</comment>
<dbReference type="GO" id="GO:0016765">
    <property type="term" value="F:transferase activity, transferring alkyl or aryl (other than methyl) groups"/>
    <property type="evidence" value="ECO:0007669"/>
    <property type="project" value="UniProtKB-ARBA"/>
</dbReference>
<keyword evidence="8" id="KW-0808">Transferase</keyword>
<keyword evidence="9" id="KW-0663">Pyridoxal phosphate</keyword>
<proteinExistence type="inferred from homology"/>
<dbReference type="InterPro" id="IPR001216">
    <property type="entry name" value="P-phosphate_BS"/>
</dbReference>
<comment type="subunit">
    <text evidence="5">Homodimer.</text>
</comment>
<evidence type="ECO:0000256" key="9">
    <source>
        <dbReference type="ARBA" id="ARBA00022898"/>
    </source>
</evidence>
<evidence type="ECO:0000256" key="2">
    <source>
        <dbReference type="ARBA" id="ARBA00004056"/>
    </source>
</evidence>
<dbReference type="Gene3D" id="3.40.50.1100">
    <property type="match status" value="2"/>
</dbReference>
<gene>
    <name evidence="11" type="ORF">BBD42_19205</name>
</gene>
<protein>
    <recommendedName>
        <fullName evidence="7">N-(2-amino-2-carboxyethyl)-L-glutamate synthase</fullName>
        <ecNumber evidence="6">2.5.1.140</ecNumber>
    </recommendedName>
</protein>
<dbReference type="EC" id="2.5.1.140" evidence="6"/>
<reference evidence="11" key="1">
    <citation type="submission" date="2016-08" db="EMBL/GenBank/DDBJ databases">
        <title>Complete Genome Seqeunce of Paenibacillus sp. BIHB 4019 from tea rhizoplane.</title>
        <authorList>
            <person name="Thakur R."/>
            <person name="Swarnkar M.K."/>
            <person name="Gulati A."/>
        </authorList>
    </citation>
    <scope>NUCLEOTIDE SEQUENCE [LARGE SCALE GENOMIC DNA]</scope>
    <source>
        <strain evidence="11">BIHB4019</strain>
    </source>
</reference>
<dbReference type="SUPFAM" id="SSF53686">
    <property type="entry name" value="Tryptophan synthase beta subunit-like PLP-dependent enzymes"/>
    <property type="match status" value="1"/>
</dbReference>
<comment type="pathway">
    <text evidence="3">Siderophore biosynthesis.</text>
</comment>
<dbReference type="InterPro" id="IPR036052">
    <property type="entry name" value="TrpB-like_PALP_sf"/>
</dbReference>
<dbReference type="AlphaFoldDB" id="A0A1B2DKX3"/>
<dbReference type="EMBL" id="CP016808">
    <property type="protein sequence ID" value="ANY68364.1"/>
    <property type="molecule type" value="Genomic_DNA"/>
</dbReference>
<dbReference type="InterPro" id="IPR023927">
    <property type="entry name" value="SbnA"/>
</dbReference>
<dbReference type="PROSITE" id="PS00901">
    <property type="entry name" value="CYS_SYNTHASE"/>
    <property type="match status" value="1"/>
</dbReference>
<name>A0A1B2DKX3_9BACL</name>
<sequence>MEQNALQVKERSPKIANTIIDCIGRTPLVRLNSLFAPHGVSIFAKLEMMNPGGSMKDRPARYIIEKGLREGTIQANTHLIESTSGNLGIGLALAAKMYGLKFTCVVDPKITSTNLRMITYLGAQIDMVKEPDEFGSYLQSRISRVKELASQDRHAYWINQYANPLNWEAHYYGAGEEIVEQMDSPIDYLVCAVSTTGSILGISRRVKEAFPRAKIIAVDAVGSIIFGTPAAQRELPGIGANRVPELFASLEVDQVIHVNDRESVQGCRKLLEREGIFAGGSSGSLVAALQKLLPTLPPSANVVTVLPDRGERYLDTVYDERWVQQLPLGNDSAEQNQYEQGVVKK</sequence>
<comment type="function">
    <text evidence="2">Catalyzes the synthesis of N-((2S)-2-amino-2-carboxyethyl)-L-glutamate (ACEGA) from O-phospho-L-serine and L-glutamate. Involved in the biosynthesis of L-2,3-diaminopropionic acid (L-Dap), a precursor of staphyloferrin B and antibiotics.</text>
</comment>
<evidence type="ECO:0000256" key="6">
    <source>
        <dbReference type="ARBA" id="ARBA00012331"/>
    </source>
</evidence>
<evidence type="ECO:0000256" key="7">
    <source>
        <dbReference type="ARBA" id="ARBA00016985"/>
    </source>
</evidence>
<feature type="domain" description="Tryptophan synthase beta chain-like PALP" evidence="10">
    <location>
        <begin position="21"/>
        <end position="308"/>
    </location>
</feature>
<dbReference type="PANTHER" id="PTHR10314">
    <property type="entry name" value="CYSTATHIONINE BETA-SYNTHASE"/>
    <property type="match status" value="1"/>
</dbReference>
<comment type="cofactor">
    <cofactor evidence="1">
        <name>pyridoxal 5'-phosphate</name>
        <dbReference type="ChEBI" id="CHEBI:597326"/>
    </cofactor>
</comment>
<evidence type="ECO:0000256" key="3">
    <source>
        <dbReference type="ARBA" id="ARBA00004924"/>
    </source>
</evidence>
<evidence type="ECO:0000256" key="8">
    <source>
        <dbReference type="ARBA" id="ARBA00022679"/>
    </source>
</evidence>
<dbReference type="InterPro" id="IPR001926">
    <property type="entry name" value="TrpB-like_PALP"/>
</dbReference>
<dbReference type="NCBIfam" id="TIGR03945">
    <property type="entry name" value="PLP_SbnA_fam"/>
    <property type="match status" value="1"/>
</dbReference>
<evidence type="ECO:0000256" key="4">
    <source>
        <dbReference type="ARBA" id="ARBA00008519"/>
    </source>
</evidence>